<dbReference type="InterPro" id="IPR013783">
    <property type="entry name" value="Ig-like_fold"/>
</dbReference>
<keyword evidence="2" id="KW-1185">Reference proteome</keyword>
<gene>
    <name evidence="1" type="ORF">LDJ79_01405</name>
</gene>
<dbReference type="RefSeq" id="WP_225249336.1">
    <property type="nucleotide sequence ID" value="NZ_JAIWIU010000007.1"/>
</dbReference>
<reference evidence="2" key="1">
    <citation type="submission" date="2023-07" db="EMBL/GenBank/DDBJ databases">
        <title>Molecular identification of indigenous halophilic bacteria isolated from red sea cost, biodegradation of synthetic dyes and assessment of degraded metabolite toxicity.</title>
        <authorList>
            <person name="Chaieb K."/>
            <person name="Altayb H.N."/>
        </authorList>
    </citation>
    <scope>NUCLEOTIDE SEQUENCE [LARGE SCALE GENOMIC DNA]</scope>
    <source>
        <strain evidence="2">K20</strain>
    </source>
</reference>
<organism evidence="1 2">
    <name type="scientific">Vibrio tritonius</name>
    <dbReference type="NCBI Taxonomy" id="1435069"/>
    <lineage>
        <taxon>Bacteria</taxon>
        <taxon>Pseudomonadati</taxon>
        <taxon>Pseudomonadota</taxon>
        <taxon>Gammaproteobacteria</taxon>
        <taxon>Vibrionales</taxon>
        <taxon>Vibrionaceae</taxon>
        <taxon>Vibrio</taxon>
    </lineage>
</organism>
<evidence type="ECO:0008006" key="3">
    <source>
        <dbReference type="Google" id="ProtNLM"/>
    </source>
</evidence>
<dbReference type="Gene3D" id="2.60.40.10">
    <property type="entry name" value="Immunoglobulins"/>
    <property type="match status" value="1"/>
</dbReference>
<comment type="caution">
    <text evidence="1">The sequence shown here is derived from an EMBL/GenBank/DDBJ whole genome shotgun (WGS) entry which is preliminary data.</text>
</comment>
<dbReference type="Proteomes" id="UP001199044">
    <property type="component" value="Unassembled WGS sequence"/>
</dbReference>
<evidence type="ECO:0000313" key="1">
    <source>
        <dbReference type="EMBL" id="MCA2014747.1"/>
    </source>
</evidence>
<proteinExistence type="predicted"/>
<evidence type="ECO:0000313" key="2">
    <source>
        <dbReference type="Proteomes" id="UP001199044"/>
    </source>
</evidence>
<protein>
    <recommendedName>
        <fullName evidence="3">Dystroglycan-type cadherin-like domain-containing protein</fullName>
    </recommendedName>
</protein>
<dbReference type="EMBL" id="JAIWIU010000007">
    <property type="protein sequence ID" value="MCA2014747.1"/>
    <property type="molecule type" value="Genomic_DNA"/>
</dbReference>
<dbReference type="PROSITE" id="PS51257">
    <property type="entry name" value="PROKAR_LIPOPROTEIN"/>
    <property type="match status" value="1"/>
</dbReference>
<accession>A0ABS7YGF6</accession>
<sequence length="751" mass="79808">MKKISLLALSVSMALTGCGGDSSSDESTQTTIKALDGYLKNAVVFVDTNNDGEWQNSEVLLGLTDNNGQLTLDSRPEGTLAVQTVVPGGDAQAQLIALDSEKYAGIYTVDMDQPTQAMQSEVVFRSTPSSTMISPLTDLVAIEISNGATEEQAASNVAEALGDATINVYSDYIGATDNTSKKLHKTAQILTVSKVAEGEGDDNYHANALKFAEAAAEATETLSEEELNDVTVKPVIIDQSSGDGVNLTSVSNSSLVVNSDYIASIEAELVNMNLEVGSSITLSEAYSGLFSDEDNSNITAALTQTSIAELKAAGLEVSLSSGNLDLQGEVSKSGTYNIVIEGKDVASDGSVVATVPAVISFTVASANEAPTVNTSVTTALQSTLSAWNLEQNQSTENSVDVSELFNDAEGDTLTYSVSSSDSGLLVSVDESGLLTVSGTPTTSGVATLTIAATDSTHSTAASYTFNLSITESAVDEEDDDSASDESLAFTNAMFSEAKVWSMGSFNAGDTEVGFATFQVNGSETQMCMDFGQTLTGHDFGPVLDNLFESSADLTDCFPVTLQDDGTLTFEDEGKTNSFTVLYHANVGNGEQMVIGTGDGELFWLDSANKDYYNFLEVTEAQFDGKVFVLGDDNNEQSNGTGDVEPLLFYYDFNTDGSFNAVDVNDTTGEVSEPGTWKVDTITEDGDTTVYLNQHETFDGGYERNTYRVRDFGKFSVYMTDKYADEDDADYIMMGDEATLTSIYEKWIKAGK</sequence>
<name>A0ABS7YGF6_9VIBR</name>